<reference evidence="1 2" key="1">
    <citation type="submission" date="2020-01" db="EMBL/GenBank/DDBJ databases">
        <authorList>
            <person name="Gulvik C.A."/>
            <person name="Batra D.G."/>
        </authorList>
    </citation>
    <scope>NUCLEOTIDE SEQUENCE [LARGE SCALE GENOMIC DNA]</scope>
    <source>
        <strain evidence="1 2">W9323</strain>
    </source>
</reference>
<organism evidence="1 2">
    <name type="scientific">Kroppenstedtia pulmonis</name>
    <dbReference type="NCBI Taxonomy" id="1380685"/>
    <lineage>
        <taxon>Bacteria</taxon>
        <taxon>Bacillati</taxon>
        <taxon>Bacillota</taxon>
        <taxon>Bacilli</taxon>
        <taxon>Bacillales</taxon>
        <taxon>Thermoactinomycetaceae</taxon>
        <taxon>Kroppenstedtia</taxon>
    </lineage>
</organism>
<accession>A0A7D3XP61</accession>
<dbReference type="InterPro" id="IPR036289">
    <property type="entry name" value="YfhH"/>
</dbReference>
<evidence type="ECO:0000313" key="1">
    <source>
        <dbReference type="EMBL" id="QKG83342.1"/>
    </source>
</evidence>
<dbReference type="EMBL" id="CP048104">
    <property type="protein sequence ID" value="QKG83342.1"/>
    <property type="molecule type" value="Genomic_DNA"/>
</dbReference>
<sequence>MRPYSQMSRDELLLEIETLKQEKVRVRRQSLFSELDVIQQKINFAKSYLVDKSTIQPHQFYQVEGEPSRFWVEDLNGIMAWGRYEGQHEQIALPIGILTLLPNEKNPL</sequence>
<proteinExistence type="predicted"/>
<dbReference type="KEGG" id="kpul:GXN76_01895"/>
<dbReference type="Proteomes" id="UP000503088">
    <property type="component" value="Chromosome"/>
</dbReference>
<keyword evidence="2" id="KW-1185">Reference proteome</keyword>
<evidence type="ECO:0000313" key="2">
    <source>
        <dbReference type="Proteomes" id="UP000503088"/>
    </source>
</evidence>
<dbReference type="Gene3D" id="1.10.287.880">
    <property type="entry name" value="Hypothetical protein YfhH domain"/>
    <property type="match status" value="1"/>
</dbReference>
<gene>
    <name evidence="1" type="ORF">GXN76_01895</name>
</gene>
<dbReference type="Pfam" id="PF08838">
    <property type="entry name" value="DUF1811"/>
    <property type="match status" value="1"/>
</dbReference>
<dbReference type="RefSeq" id="WP_173219911.1">
    <property type="nucleotide sequence ID" value="NZ_CP048104.1"/>
</dbReference>
<dbReference type="SUPFAM" id="SSF101697">
    <property type="entry name" value="Hypothetical protein YfhH"/>
    <property type="match status" value="1"/>
</dbReference>
<protein>
    <submittedName>
        <fullName evidence="1">DUF1811 family protein</fullName>
    </submittedName>
</protein>
<dbReference type="InterPro" id="IPR014938">
    <property type="entry name" value="YfhH-like"/>
</dbReference>
<dbReference type="Gene3D" id="2.30.30.340">
    <property type="entry name" value="Hypothetical protein YfhH like domains"/>
    <property type="match status" value="1"/>
</dbReference>
<name>A0A7D3XP61_9BACL</name>
<dbReference type="AlphaFoldDB" id="A0A7D3XP61"/>